<comment type="caution">
    <text evidence="1">The sequence shown here is derived from an EMBL/GenBank/DDBJ whole genome shotgun (WGS) entry which is preliminary data.</text>
</comment>
<evidence type="ECO:0000313" key="2">
    <source>
        <dbReference type="Proteomes" id="UP000719412"/>
    </source>
</evidence>
<accession>A0A8J6HXG7</accession>
<evidence type="ECO:0000313" key="1">
    <source>
        <dbReference type="EMBL" id="KAH0822544.1"/>
    </source>
</evidence>
<sequence length="284" mass="32220">MFSSDSTAAMFLRRLYPTNNNRKCREVQQQDNTYDCGKQIPNLTFGQLSKVSVGKSSPLWSPSQSLLIGPFRIRVSAQAAANRLVFTNFKKSFLELFRATVRRIHPQPTPYPTKSYPPSASKDVHISLLEFGFENHNQSEMGSEIQAIIGHFVKHGAHTRNFRLFYHILHILGIGLPPVQSREAIESPLDELMKASRRDLDVFENCLAGNETMLSDIWSGDDPIQRCGERLPSKTIAQKNDVADGHPKERRMVWRRPPQRMMILAKNHPKERPPSAEKGCSAIN</sequence>
<gene>
    <name evidence="1" type="ORF">GEV33_000247</name>
</gene>
<keyword evidence="2" id="KW-1185">Reference proteome</keyword>
<protein>
    <submittedName>
        <fullName evidence="1">Uncharacterized protein</fullName>
    </submittedName>
</protein>
<name>A0A8J6HXG7_TENMO</name>
<dbReference type="AlphaFoldDB" id="A0A8J6HXG7"/>
<reference evidence="1" key="1">
    <citation type="journal article" date="2020" name="J Insects Food Feed">
        <title>The yellow mealworm (Tenebrio molitor) genome: a resource for the emerging insects as food and feed industry.</title>
        <authorList>
            <person name="Eriksson T."/>
            <person name="Andere A."/>
            <person name="Kelstrup H."/>
            <person name="Emery V."/>
            <person name="Picard C."/>
        </authorList>
    </citation>
    <scope>NUCLEOTIDE SEQUENCE</scope>
    <source>
        <strain evidence="1">Stoneville</strain>
        <tissue evidence="1">Whole head</tissue>
    </source>
</reference>
<organism evidence="1 2">
    <name type="scientific">Tenebrio molitor</name>
    <name type="common">Yellow mealworm beetle</name>
    <dbReference type="NCBI Taxonomy" id="7067"/>
    <lineage>
        <taxon>Eukaryota</taxon>
        <taxon>Metazoa</taxon>
        <taxon>Ecdysozoa</taxon>
        <taxon>Arthropoda</taxon>
        <taxon>Hexapoda</taxon>
        <taxon>Insecta</taxon>
        <taxon>Pterygota</taxon>
        <taxon>Neoptera</taxon>
        <taxon>Endopterygota</taxon>
        <taxon>Coleoptera</taxon>
        <taxon>Polyphaga</taxon>
        <taxon>Cucujiformia</taxon>
        <taxon>Tenebrionidae</taxon>
        <taxon>Tenebrio</taxon>
    </lineage>
</organism>
<dbReference type="EMBL" id="JABDTM020001412">
    <property type="protein sequence ID" value="KAH0822544.1"/>
    <property type="molecule type" value="Genomic_DNA"/>
</dbReference>
<dbReference type="Proteomes" id="UP000719412">
    <property type="component" value="Unassembled WGS sequence"/>
</dbReference>
<reference evidence="1" key="2">
    <citation type="submission" date="2021-08" db="EMBL/GenBank/DDBJ databases">
        <authorList>
            <person name="Eriksson T."/>
        </authorList>
    </citation>
    <scope>NUCLEOTIDE SEQUENCE</scope>
    <source>
        <strain evidence="1">Stoneville</strain>
        <tissue evidence="1">Whole head</tissue>
    </source>
</reference>
<proteinExistence type="predicted"/>